<evidence type="ECO:0000256" key="1">
    <source>
        <dbReference type="SAM" id="MobiDB-lite"/>
    </source>
</evidence>
<dbReference type="Proteomes" id="UP001589710">
    <property type="component" value="Unassembled WGS sequence"/>
</dbReference>
<gene>
    <name evidence="2" type="ORF">ACFFTL_21010</name>
</gene>
<sequence length="184" mass="20150">MVDKYLYWVPFAAPFDSRIFMAAAPRFSCGAVAMSGSTKKAADVGLPVVDVSPGVDYAKLQYEFVQRNPEMALEPRGNQDDDSDADDFRFGNIARLFAEVGAPTVDRAIELARRRRPDVVLPQWLTARGRGRGGPSRAARRSVGSPLTASMQQAGAGRVYEPFTEDGGQKNGIRWTRGIRAIAR</sequence>
<dbReference type="RefSeq" id="WP_345518154.1">
    <property type="nucleotide sequence ID" value="NZ_BAAAXD010000045.1"/>
</dbReference>
<feature type="region of interest" description="Disordered" evidence="1">
    <location>
        <begin position="127"/>
        <end position="171"/>
    </location>
</feature>
<evidence type="ECO:0000313" key="2">
    <source>
        <dbReference type="EMBL" id="MFB9574701.1"/>
    </source>
</evidence>
<evidence type="ECO:0000313" key="3">
    <source>
        <dbReference type="Proteomes" id="UP001589710"/>
    </source>
</evidence>
<proteinExistence type="predicted"/>
<dbReference type="Gene3D" id="3.40.50.2000">
    <property type="entry name" value="Glycogen Phosphorylase B"/>
    <property type="match status" value="1"/>
</dbReference>
<dbReference type="EMBL" id="JBHMCG010000097">
    <property type="protein sequence ID" value="MFB9574701.1"/>
    <property type="molecule type" value="Genomic_DNA"/>
</dbReference>
<reference evidence="2 3" key="1">
    <citation type="submission" date="2024-09" db="EMBL/GenBank/DDBJ databases">
        <authorList>
            <person name="Sun Q."/>
            <person name="Mori K."/>
        </authorList>
    </citation>
    <scope>NUCLEOTIDE SEQUENCE [LARGE SCALE GENOMIC DNA]</scope>
    <source>
        <strain evidence="2 3">JCM 3331</strain>
    </source>
</reference>
<keyword evidence="3" id="KW-1185">Reference proteome</keyword>
<accession>A0ABV5RBJ2</accession>
<comment type="caution">
    <text evidence="2">The sequence shown here is derived from an EMBL/GenBank/DDBJ whole genome shotgun (WGS) entry which is preliminary data.</text>
</comment>
<protein>
    <submittedName>
        <fullName evidence="2">Uncharacterized protein</fullName>
    </submittedName>
</protein>
<organism evidence="2 3">
    <name type="scientific">Streptomyces yanii</name>
    <dbReference type="NCBI Taxonomy" id="78510"/>
    <lineage>
        <taxon>Bacteria</taxon>
        <taxon>Bacillati</taxon>
        <taxon>Actinomycetota</taxon>
        <taxon>Actinomycetes</taxon>
        <taxon>Kitasatosporales</taxon>
        <taxon>Streptomycetaceae</taxon>
        <taxon>Streptomyces</taxon>
    </lineage>
</organism>
<feature type="compositionally biased region" description="Low complexity" evidence="1">
    <location>
        <begin position="135"/>
        <end position="146"/>
    </location>
</feature>
<name>A0ABV5RBJ2_9ACTN</name>